<feature type="domain" description="Protein kinase" evidence="12">
    <location>
        <begin position="14"/>
        <end position="278"/>
    </location>
</feature>
<dbReference type="PANTHER" id="PTHR43289:SF6">
    <property type="entry name" value="SERINE_THREONINE-PROTEIN KINASE NEKL-3"/>
    <property type="match status" value="1"/>
</dbReference>
<organism evidence="13 14">
    <name type="scientific">Micromonospora radicis</name>
    <dbReference type="NCBI Taxonomy" id="1894971"/>
    <lineage>
        <taxon>Bacteria</taxon>
        <taxon>Bacillati</taxon>
        <taxon>Actinomycetota</taxon>
        <taxon>Actinomycetes</taxon>
        <taxon>Micromonosporales</taxon>
        <taxon>Micromonosporaceae</taxon>
        <taxon>Micromonospora</taxon>
    </lineage>
</organism>
<keyword evidence="6 9" id="KW-0067">ATP-binding</keyword>
<dbReference type="Gene3D" id="3.30.200.20">
    <property type="entry name" value="Phosphorylase Kinase, domain 1"/>
    <property type="match status" value="1"/>
</dbReference>
<dbReference type="RefSeq" id="WP_119577207.1">
    <property type="nucleotide sequence ID" value="NZ_QXEC01000013.1"/>
</dbReference>
<dbReference type="SMART" id="SM00220">
    <property type="entry name" value="S_TKc"/>
    <property type="match status" value="1"/>
</dbReference>
<dbReference type="FunFam" id="3.30.200.20:FF:000035">
    <property type="entry name" value="Serine/threonine protein kinase Stk1"/>
    <property type="match status" value="1"/>
</dbReference>
<dbReference type="PANTHER" id="PTHR43289">
    <property type="entry name" value="MITOGEN-ACTIVATED PROTEIN KINASE KINASE KINASE 20-RELATED"/>
    <property type="match status" value="1"/>
</dbReference>
<keyword evidence="2 13" id="KW-0723">Serine/threonine-protein kinase</keyword>
<dbReference type="Proteomes" id="UP000283832">
    <property type="component" value="Unassembled WGS sequence"/>
</dbReference>
<evidence type="ECO:0000256" key="4">
    <source>
        <dbReference type="ARBA" id="ARBA00022741"/>
    </source>
</evidence>
<reference evidence="13 14" key="1">
    <citation type="submission" date="2018-08" db="EMBL/GenBank/DDBJ databases">
        <title>Jishengella sp. nov., isolated from a root of Azadirachta indica A. Juss. var. siamensis Valenton.</title>
        <authorList>
            <person name="Kuncharoen N."/>
            <person name="Tanasupawat S."/>
            <person name="Kudo T."/>
            <person name="Ohkuma M."/>
        </authorList>
    </citation>
    <scope>NUCLEOTIDE SEQUENCE [LARGE SCALE GENOMIC DNA]</scope>
    <source>
        <strain evidence="13 14">AZ1-13</strain>
    </source>
</reference>
<dbReference type="GO" id="GO:0004674">
    <property type="term" value="F:protein serine/threonine kinase activity"/>
    <property type="evidence" value="ECO:0007669"/>
    <property type="project" value="UniProtKB-KW"/>
</dbReference>
<feature type="region of interest" description="Disordered" evidence="10">
    <location>
        <begin position="297"/>
        <end position="367"/>
    </location>
</feature>
<keyword evidence="5 13" id="KW-0418">Kinase</keyword>
<feature type="compositionally biased region" description="Low complexity" evidence="10">
    <location>
        <begin position="396"/>
        <end position="418"/>
    </location>
</feature>
<dbReference type="OrthoDB" id="4408092at2"/>
<gene>
    <name evidence="13" type="ORF">D2L64_15640</name>
</gene>
<dbReference type="InterPro" id="IPR017441">
    <property type="entry name" value="Protein_kinase_ATP_BS"/>
</dbReference>
<evidence type="ECO:0000256" key="9">
    <source>
        <dbReference type="PROSITE-ProRule" id="PRU10141"/>
    </source>
</evidence>
<evidence type="ECO:0000256" key="1">
    <source>
        <dbReference type="ARBA" id="ARBA00012513"/>
    </source>
</evidence>
<evidence type="ECO:0000256" key="8">
    <source>
        <dbReference type="ARBA" id="ARBA00048679"/>
    </source>
</evidence>
<dbReference type="InterPro" id="IPR011009">
    <property type="entry name" value="Kinase-like_dom_sf"/>
</dbReference>
<keyword evidence="11" id="KW-1133">Transmembrane helix</keyword>
<evidence type="ECO:0000259" key="12">
    <source>
        <dbReference type="PROSITE" id="PS50011"/>
    </source>
</evidence>
<evidence type="ECO:0000313" key="14">
    <source>
        <dbReference type="Proteomes" id="UP000283832"/>
    </source>
</evidence>
<evidence type="ECO:0000256" key="7">
    <source>
        <dbReference type="ARBA" id="ARBA00047899"/>
    </source>
</evidence>
<evidence type="ECO:0000256" key="2">
    <source>
        <dbReference type="ARBA" id="ARBA00022527"/>
    </source>
</evidence>
<accession>A0A418MTM8</accession>
<evidence type="ECO:0000313" key="13">
    <source>
        <dbReference type="EMBL" id="RIV37667.1"/>
    </source>
</evidence>
<keyword evidence="4 9" id="KW-0547">Nucleotide-binding</keyword>
<dbReference type="Pfam" id="PF00069">
    <property type="entry name" value="Pkinase"/>
    <property type="match status" value="1"/>
</dbReference>
<proteinExistence type="predicted"/>
<dbReference type="SUPFAM" id="SSF56112">
    <property type="entry name" value="Protein kinase-like (PK-like)"/>
    <property type="match status" value="1"/>
</dbReference>
<evidence type="ECO:0000256" key="3">
    <source>
        <dbReference type="ARBA" id="ARBA00022679"/>
    </source>
</evidence>
<dbReference type="PROSITE" id="PS00107">
    <property type="entry name" value="PROTEIN_KINASE_ATP"/>
    <property type="match status" value="1"/>
</dbReference>
<comment type="catalytic activity">
    <reaction evidence="8">
        <text>L-seryl-[protein] + ATP = O-phospho-L-seryl-[protein] + ADP + H(+)</text>
        <dbReference type="Rhea" id="RHEA:17989"/>
        <dbReference type="Rhea" id="RHEA-COMP:9863"/>
        <dbReference type="Rhea" id="RHEA-COMP:11604"/>
        <dbReference type="ChEBI" id="CHEBI:15378"/>
        <dbReference type="ChEBI" id="CHEBI:29999"/>
        <dbReference type="ChEBI" id="CHEBI:30616"/>
        <dbReference type="ChEBI" id="CHEBI:83421"/>
        <dbReference type="ChEBI" id="CHEBI:456216"/>
        <dbReference type="EC" id="2.7.11.1"/>
    </reaction>
</comment>
<dbReference type="PROSITE" id="PS50011">
    <property type="entry name" value="PROTEIN_KINASE_DOM"/>
    <property type="match status" value="1"/>
</dbReference>
<dbReference type="InterPro" id="IPR008271">
    <property type="entry name" value="Ser/Thr_kinase_AS"/>
</dbReference>
<dbReference type="Gene3D" id="1.10.510.10">
    <property type="entry name" value="Transferase(Phosphotransferase) domain 1"/>
    <property type="match status" value="1"/>
</dbReference>
<keyword evidence="3" id="KW-0808">Transferase</keyword>
<dbReference type="EMBL" id="QXEC01000013">
    <property type="protein sequence ID" value="RIV37667.1"/>
    <property type="molecule type" value="Genomic_DNA"/>
</dbReference>
<dbReference type="GO" id="GO:0005524">
    <property type="term" value="F:ATP binding"/>
    <property type="evidence" value="ECO:0007669"/>
    <property type="project" value="UniProtKB-UniRule"/>
</dbReference>
<dbReference type="EC" id="2.7.11.1" evidence="1"/>
<feature type="region of interest" description="Disordered" evidence="10">
    <location>
        <begin position="396"/>
        <end position="429"/>
    </location>
</feature>
<keyword evidence="14" id="KW-1185">Reference proteome</keyword>
<feature type="binding site" evidence="9">
    <location>
        <position position="43"/>
    </location>
    <ligand>
        <name>ATP</name>
        <dbReference type="ChEBI" id="CHEBI:30616"/>
    </ligand>
</feature>
<keyword evidence="11" id="KW-0472">Membrane</keyword>
<evidence type="ECO:0000256" key="6">
    <source>
        <dbReference type="ARBA" id="ARBA00022840"/>
    </source>
</evidence>
<comment type="catalytic activity">
    <reaction evidence="7">
        <text>L-threonyl-[protein] + ATP = O-phospho-L-threonyl-[protein] + ADP + H(+)</text>
        <dbReference type="Rhea" id="RHEA:46608"/>
        <dbReference type="Rhea" id="RHEA-COMP:11060"/>
        <dbReference type="Rhea" id="RHEA-COMP:11605"/>
        <dbReference type="ChEBI" id="CHEBI:15378"/>
        <dbReference type="ChEBI" id="CHEBI:30013"/>
        <dbReference type="ChEBI" id="CHEBI:30616"/>
        <dbReference type="ChEBI" id="CHEBI:61977"/>
        <dbReference type="ChEBI" id="CHEBI:456216"/>
        <dbReference type="EC" id="2.7.11.1"/>
    </reaction>
</comment>
<dbReference type="InterPro" id="IPR000719">
    <property type="entry name" value="Prot_kinase_dom"/>
</dbReference>
<keyword evidence="11" id="KW-0812">Transmembrane</keyword>
<evidence type="ECO:0000256" key="11">
    <source>
        <dbReference type="SAM" id="Phobius"/>
    </source>
</evidence>
<dbReference type="CDD" id="cd14014">
    <property type="entry name" value="STKc_PknB_like"/>
    <property type="match status" value="1"/>
</dbReference>
<protein>
    <recommendedName>
        <fullName evidence="1">non-specific serine/threonine protein kinase</fullName>
        <ecNumber evidence="1">2.7.11.1</ecNumber>
    </recommendedName>
</protein>
<evidence type="ECO:0000256" key="5">
    <source>
        <dbReference type="ARBA" id="ARBA00022777"/>
    </source>
</evidence>
<sequence length="517" mass="54421">MSPLTPNLRLHDRYVLHDRIGLGGMSEVWRADDEILGRPVAVKVLARTLAVDPELRATIRREARAAARLTHPHVTQVYDYGEARLPGGIVPYLVMELVDGRNLADRLADGPLPWPAALRMGAQVAAALAAAHQIGVVHRDVKPGNVMLTETGAKVLDFGIAALAGPLPAAQAGPAAEPIMGTPAYTAPERLRAEAPNPASDVYALGVLLYRTLTGDLPLPVQSWEDALVAHANRRPVAPLRLSGLPADAADLVLACLDPDPSRRPTAGQLAARFRDAVSGVAGPSTTVLPIIATTATRSSSTVTADDEPAGPGTHPPTLVDRTGTWPGTAAPRAGSRSTSPRPSAGRARADGPPGRRPGRPRRPGPAPANALVAAALALFVVLGGLLWLGNRGDESATAAAGATPPTTSVAPSPTRPALTPSTPSTEPVDLRGLATEFIATLTEAQLTDDVDRKAADRLRKDLAKLVAGKPKDREKRIDDLRERIEDEAEHGRIPAEFAARMDDLLDRLEANLPEDD</sequence>
<comment type="caution">
    <text evidence="13">The sequence shown here is derived from an EMBL/GenBank/DDBJ whole genome shotgun (WGS) entry which is preliminary data.</text>
</comment>
<evidence type="ECO:0000256" key="10">
    <source>
        <dbReference type="SAM" id="MobiDB-lite"/>
    </source>
</evidence>
<feature type="transmembrane region" description="Helical" evidence="11">
    <location>
        <begin position="371"/>
        <end position="389"/>
    </location>
</feature>
<feature type="compositionally biased region" description="Low complexity" evidence="10">
    <location>
        <begin position="330"/>
        <end position="353"/>
    </location>
</feature>
<dbReference type="PROSITE" id="PS00108">
    <property type="entry name" value="PROTEIN_KINASE_ST"/>
    <property type="match status" value="1"/>
</dbReference>
<name>A0A418MTM8_9ACTN</name>
<dbReference type="AlphaFoldDB" id="A0A418MTM8"/>